<dbReference type="AlphaFoldDB" id="A0A553RG79"/>
<keyword evidence="4" id="KW-0496">Mitochondrion</keyword>
<dbReference type="GO" id="GO:0005762">
    <property type="term" value="C:mitochondrial large ribosomal subunit"/>
    <property type="evidence" value="ECO:0007669"/>
    <property type="project" value="TreeGrafter"/>
</dbReference>
<dbReference type="GO" id="GO:0003735">
    <property type="term" value="F:structural constituent of ribosome"/>
    <property type="evidence" value="ECO:0007669"/>
    <property type="project" value="TreeGrafter"/>
</dbReference>
<name>A0A553RG79_9TELE</name>
<evidence type="ECO:0000256" key="4">
    <source>
        <dbReference type="ARBA" id="ARBA00023128"/>
    </source>
</evidence>
<sequence length="137" mass="15762">MANSILRFFCIRTVAVLNTYNNIFVNSRLIQCRSYAKKPVAKGKGKGKGVAKEDLKGPEVCKDPVKLCTYAVGVNIFKEGEDPPIKNKEDYPEWLYQLNLGPAKTLSEMEPDTLEYIKRSRKMHIWRQNKLRKGKRV</sequence>
<dbReference type="PANTHER" id="PTHR28595">
    <property type="entry name" value="39S RIBOSOMAL PROTEIN L54, MITOCHONDRIAL"/>
    <property type="match status" value="1"/>
</dbReference>
<evidence type="ECO:0000256" key="3">
    <source>
        <dbReference type="ARBA" id="ARBA00022980"/>
    </source>
</evidence>
<keyword evidence="9" id="KW-1185">Reference proteome</keyword>
<comment type="caution">
    <text evidence="8">The sequence shown here is derived from an EMBL/GenBank/DDBJ whole genome shotgun (WGS) entry which is preliminary data.</text>
</comment>
<comment type="similarity">
    <text evidence="6">Belongs to the mitochondrion-specific ribosomal protein mL54 family.</text>
</comment>
<dbReference type="PANTHER" id="PTHR28595:SF1">
    <property type="entry name" value="LARGE RIBOSOMAL SUBUNIT PROTEIN ML54"/>
    <property type="match status" value="1"/>
</dbReference>
<dbReference type="InterPro" id="IPR013870">
    <property type="entry name" value="Ribosomal_mL54"/>
</dbReference>
<evidence type="ECO:0000256" key="1">
    <source>
        <dbReference type="ARBA" id="ARBA00004173"/>
    </source>
</evidence>
<organism evidence="8 9">
    <name type="scientific">Danionella cerebrum</name>
    <dbReference type="NCBI Taxonomy" id="2873325"/>
    <lineage>
        <taxon>Eukaryota</taxon>
        <taxon>Metazoa</taxon>
        <taxon>Chordata</taxon>
        <taxon>Craniata</taxon>
        <taxon>Vertebrata</taxon>
        <taxon>Euteleostomi</taxon>
        <taxon>Actinopterygii</taxon>
        <taxon>Neopterygii</taxon>
        <taxon>Teleostei</taxon>
        <taxon>Ostariophysi</taxon>
        <taxon>Cypriniformes</taxon>
        <taxon>Danionidae</taxon>
        <taxon>Danioninae</taxon>
        <taxon>Danionella</taxon>
    </lineage>
</organism>
<dbReference type="OrthoDB" id="10252718at2759"/>
<protein>
    <recommendedName>
        <fullName evidence="7">Large ribosomal subunit protein mL54</fullName>
    </recommendedName>
</protein>
<keyword evidence="2" id="KW-0809">Transit peptide</keyword>
<accession>A0A553RG79</accession>
<evidence type="ECO:0000313" key="9">
    <source>
        <dbReference type="Proteomes" id="UP000316079"/>
    </source>
</evidence>
<comment type="subcellular location">
    <subcellularLocation>
        <location evidence="1">Mitochondrion</location>
    </subcellularLocation>
</comment>
<evidence type="ECO:0000256" key="7">
    <source>
        <dbReference type="ARBA" id="ARBA00035179"/>
    </source>
</evidence>
<evidence type="ECO:0000256" key="6">
    <source>
        <dbReference type="ARBA" id="ARBA00033752"/>
    </source>
</evidence>
<dbReference type="STRING" id="623744.A0A553RG79"/>
<dbReference type="Pfam" id="PF08561">
    <property type="entry name" value="Ribosomal_L37"/>
    <property type="match status" value="1"/>
</dbReference>
<reference evidence="8 9" key="1">
    <citation type="journal article" date="2019" name="Sci. Data">
        <title>Hybrid genome assembly and annotation of Danionella translucida.</title>
        <authorList>
            <person name="Kadobianskyi M."/>
            <person name="Schulze L."/>
            <person name="Schuelke M."/>
            <person name="Judkewitz B."/>
        </authorList>
    </citation>
    <scope>NUCLEOTIDE SEQUENCE [LARGE SCALE GENOMIC DNA]</scope>
    <source>
        <strain evidence="8 9">Bolton</strain>
    </source>
</reference>
<gene>
    <name evidence="8" type="ORF">DNTS_035502</name>
</gene>
<keyword evidence="3" id="KW-0689">Ribosomal protein</keyword>
<dbReference type="Proteomes" id="UP000316079">
    <property type="component" value="Unassembled WGS sequence"/>
</dbReference>
<evidence type="ECO:0000256" key="5">
    <source>
        <dbReference type="ARBA" id="ARBA00023274"/>
    </source>
</evidence>
<evidence type="ECO:0000256" key="2">
    <source>
        <dbReference type="ARBA" id="ARBA00022946"/>
    </source>
</evidence>
<dbReference type="EMBL" id="SRMA01024144">
    <property type="protein sequence ID" value="TRZ01182.1"/>
    <property type="molecule type" value="Genomic_DNA"/>
</dbReference>
<evidence type="ECO:0000313" key="8">
    <source>
        <dbReference type="EMBL" id="TRZ01182.1"/>
    </source>
</evidence>
<proteinExistence type="inferred from homology"/>
<keyword evidence="5" id="KW-0687">Ribonucleoprotein</keyword>